<dbReference type="Pfam" id="PF13489">
    <property type="entry name" value="Methyltransf_23"/>
    <property type="match status" value="1"/>
</dbReference>
<name>A0A255ZJ24_9FLAO</name>
<gene>
    <name evidence="1" type="ORF">CHX27_12865</name>
</gene>
<dbReference type="SUPFAM" id="SSF53335">
    <property type="entry name" value="S-adenosyl-L-methionine-dependent methyltransferases"/>
    <property type="match status" value="1"/>
</dbReference>
<accession>A0A255ZJ24</accession>
<protein>
    <submittedName>
        <fullName evidence="1">Uncharacterized protein</fullName>
    </submittedName>
</protein>
<reference evidence="1 2" key="1">
    <citation type="submission" date="2017-07" db="EMBL/GenBank/DDBJ databases">
        <title>Flavobacterium cyanobacteriorum sp. nov., isolated from cyanobacterial aggregates in a eutrophic lake.</title>
        <authorList>
            <person name="Cai H."/>
        </authorList>
    </citation>
    <scope>NUCLEOTIDE SEQUENCE [LARGE SCALE GENOMIC DNA]</scope>
    <source>
        <strain evidence="1 2">TH167</strain>
    </source>
</reference>
<dbReference type="Proteomes" id="UP000216035">
    <property type="component" value="Unassembled WGS sequence"/>
</dbReference>
<dbReference type="AlphaFoldDB" id="A0A255ZJ24"/>
<dbReference type="Gene3D" id="3.40.50.150">
    <property type="entry name" value="Vaccinia Virus protein VP39"/>
    <property type="match status" value="1"/>
</dbReference>
<dbReference type="InterPro" id="IPR029063">
    <property type="entry name" value="SAM-dependent_MTases_sf"/>
</dbReference>
<dbReference type="EMBL" id="NOXX01000218">
    <property type="protein sequence ID" value="OYQ41557.1"/>
    <property type="molecule type" value="Genomic_DNA"/>
</dbReference>
<comment type="caution">
    <text evidence="1">The sequence shown here is derived from an EMBL/GenBank/DDBJ whole genome shotgun (WGS) entry which is preliminary data.</text>
</comment>
<proteinExistence type="predicted"/>
<dbReference type="RefSeq" id="WP_094487168.1">
    <property type="nucleotide sequence ID" value="NZ_NOXX01000218.1"/>
</dbReference>
<dbReference type="OrthoDB" id="8773442at2"/>
<organism evidence="1 2">
    <name type="scientific">Flavobacterium aurantiibacter</name>
    <dbReference type="NCBI Taxonomy" id="2023067"/>
    <lineage>
        <taxon>Bacteria</taxon>
        <taxon>Pseudomonadati</taxon>
        <taxon>Bacteroidota</taxon>
        <taxon>Flavobacteriia</taxon>
        <taxon>Flavobacteriales</taxon>
        <taxon>Flavobacteriaceae</taxon>
        <taxon>Flavobacterium</taxon>
    </lineage>
</organism>
<evidence type="ECO:0000313" key="2">
    <source>
        <dbReference type="Proteomes" id="UP000216035"/>
    </source>
</evidence>
<keyword evidence="2" id="KW-1185">Reference proteome</keyword>
<sequence length="221" mass="25770">MNYQDKASDYYAGIRHDLIRLIDPNSKHLRVLEIGAGYGTTLYFLKVNNIAVEAVGVDIFEDKSNPNNYKPIDRLIFGDITEVDLSEYLSYFDLILLADVLEHITEPKPVLQKLQMYLKDSGKIIVSMPNIRHYSAIKKIVFQGDFRYEESGIFDYTHVRFYCRKNIVELLTDSGLTILKEESSITNYKGRSYAKLLNKATFRLFEEFFSYQYFYLAEKSL</sequence>
<dbReference type="CDD" id="cd02440">
    <property type="entry name" value="AdoMet_MTases"/>
    <property type="match status" value="1"/>
</dbReference>
<evidence type="ECO:0000313" key="1">
    <source>
        <dbReference type="EMBL" id="OYQ41557.1"/>
    </source>
</evidence>